<feature type="transmembrane region" description="Helical" evidence="10">
    <location>
        <begin position="394"/>
        <end position="411"/>
    </location>
</feature>
<keyword evidence="5 10" id="KW-0808">Transferase</keyword>
<dbReference type="Proteomes" id="UP000268162">
    <property type="component" value="Unassembled WGS sequence"/>
</dbReference>
<evidence type="ECO:0000313" key="11">
    <source>
        <dbReference type="EMBL" id="RKP38459.1"/>
    </source>
</evidence>
<evidence type="ECO:0000256" key="6">
    <source>
        <dbReference type="ARBA" id="ARBA00022692"/>
    </source>
</evidence>
<dbReference type="PANTHER" id="PTHR12413">
    <property type="entry name" value="DOLICHYL GLYCOSYLTRANSFERASE"/>
    <property type="match status" value="1"/>
</dbReference>
<feature type="transmembrane region" description="Helical" evidence="10">
    <location>
        <begin position="354"/>
        <end position="374"/>
    </location>
</feature>
<proteinExistence type="inferred from homology"/>
<comment type="similarity">
    <text evidence="3 10">Belongs to the ALG6/ALG8 glucosyltransferase family.</text>
</comment>
<dbReference type="AlphaFoldDB" id="A0A4V1J5B3"/>
<evidence type="ECO:0000256" key="8">
    <source>
        <dbReference type="ARBA" id="ARBA00022989"/>
    </source>
</evidence>
<name>A0A4V1J5B3_9FUNG</name>
<evidence type="ECO:0000256" key="10">
    <source>
        <dbReference type="RuleBase" id="RU363110"/>
    </source>
</evidence>
<reference evidence="12" key="1">
    <citation type="journal article" date="2018" name="Nat. Microbiol.">
        <title>Leveraging single-cell genomics to expand the fungal tree of life.</title>
        <authorList>
            <person name="Ahrendt S.R."/>
            <person name="Quandt C.A."/>
            <person name="Ciobanu D."/>
            <person name="Clum A."/>
            <person name="Salamov A."/>
            <person name="Andreopoulos B."/>
            <person name="Cheng J.F."/>
            <person name="Woyke T."/>
            <person name="Pelin A."/>
            <person name="Henrissat B."/>
            <person name="Reynolds N.K."/>
            <person name="Benny G.L."/>
            <person name="Smith M.E."/>
            <person name="James T.Y."/>
            <person name="Grigoriev I.V."/>
        </authorList>
    </citation>
    <scope>NUCLEOTIDE SEQUENCE [LARGE SCALE GENOMIC DNA]</scope>
    <source>
        <strain evidence="12">RSA 468</strain>
    </source>
</reference>
<evidence type="ECO:0000256" key="2">
    <source>
        <dbReference type="ARBA" id="ARBA00004922"/>
    </source>
</evidence>
<keyword evidence="4 10" id="KW-0328">Glycosyltransferase</keyword>
<feature type="transmembrane region" description="Helical" evidence="10">
    <location>
        <begin position="471"/>
        <end position="494"/>
    </location>
</feature>
<keyword evidence="8 10" id="KW-1133">Transmembrane helix</keyword>
<protein>
    <recommendedName>
        <fullName evidence="10">Alpha-1,3-glucosyltransferase</fullName>
        <ecNumber evidence="10">2.4.1.-</ecNumber>
    </recommendedName>
</protein>
<evidence type="ECO:0000256" key="9">
    <source>
        <dbReference type="ARBA" id="ARBA00023136"/>
    </source>
</evidence>
<feature type="transmembrane region" description="Helical" evidence="10">
    <location>
        <begin position="21"/>
        <end position="50"/>
    </location>
</feature>
<dbReference type="InterPro" id="IPR004856">
    <property type="entry name" value="Glyco_trans_ALG6/ALG8"/>
</dbReference>
<feature type="transmembrane region" description="Helical" evidence="10">
    <location>
        <begin position="173"/>
        <end position="192"/>
    </location>
</feature>
<feature type="transmembrane region" description="Helical" evidence="10">
    <location>
        <begin position="139"/>
        <end position="161"/>
    </location>
</feature>
<evidence type="ECO:0000313" key="12">
    <source>
        <dbReference type="Proteomes" id="UP000268162"/>
    </source>
</evidence>
<gene>
    <name evidence="11" type="ORF">BJ085DRAFT_30019</name>
</gene>
<keyword evidence="7 10" id="KW-0256">Endoplasmic reticulum</keyword>
<evidence type="ECO:0000256" key="1">
    <source>
        <dbReference type="ARBA" id="ARBA00004477"/>
    </source>
</evidence>
<keyword evidence="12" id="KW-1185">Reference proteome</keyword>
<dbReference type="GO" id="GO:0042281">
    <property type="term" value="F:dolichyl pyrophosphate Man9GlcNAc2 alpha-1,3-glucosyltransferase activity"/>
    <property type="evidence" value="ECO:0007669"/>
    <property type="project" value="TreeGrafter"/>
</dbReference>
<accession>A0A4V1J5B3</accession>
<evidence type="ECO:0000256" key="4">
    <source>
        <dbReference type="ARBA" id="ARBA00022676"/>
    </source>
</evidence>
<feature type="transmembrane region" description="Helical" evidence="10">
    <location>
        <begin position="326"/>
        <end position="347"/>
    </location>
</feature>
<keyword evidence="6 10" id="KW-0812">Transmembrane</keyword>
<evidence type="ECO:0000256" key="5">
    <source>
        <dbReference type="ARBA" id="ARBA00022679"/>
    </source>
</evidence>
<dbReference type="Pfam" id="PF03155">
    <property type="entry name" value="Alg6_Alg8"/>
    <property type="match status" value="1"/>
</dbReference>
<feature type="transmembrane region" description="Helical" evidence="10">
    <location>
        <begin position="260"/>
        <end position="280"/>
    </location>
</feature>
<evidence type="ECO:0000256" key="7">
    <source>
        <dbReference type="ARBA" id="ARBA00022824"/>
    </source>
</evidence>
<dbReference type="PANTHER" id="PTHR12413:SF1">
    <property type="entry name" value="DOLICHYL PYROPHOSPHATE MAN9GLCNAC2 ALPHA-1,3-GLUCOSYLTRANSFERASE"/>
    <property type="match status" value="1"/>
</dbReference>
<comment type="pathway">
    <text evidence="2 10">Protein modification; protein glycosylation.</text>
</comment>
<dbReference type="EC" id="2.4.1.-" evidence="10"/>
<feature type="transmembrane region" description="Helical" evidence="10">
    <location>
        <begin position="220"/>
        <end position="248"/>
    </location>
</feature>
<dbReference type="UniPathway" id="UPA00378"/>
<keyword evidence="9 10" id="KW-0472">Membrane</keyword>
<dbReference type="GO" id="GO:0005789">
    <property type="term" value="C:endoplasmic reticulum membrane"/>
    <property type="evidence" value="ECO:0007669"/>
    <property type="project" value="UniProtKB-SubCell"/>
</dbReference>
<organism evidence="11 12">
    <name type="scientific">Dimargaris cristalligena</name>
    <dbReference type="NCBI Taxonomy" id="215637"/>
    <lineage>
        <taxon>Eukaryota</taxon>
        <taxon>Fungi</taxon>
        <taxon>Fungi incertae sedis</taxon>
        <taxon>Zoopagomycota</taxon>
        <taxon>Kickxellomycotina</taxon>
        <taxon>Dimargaritomycetes</taxon>
        <taxon>Dimargaritales</taxon>
        <taxon>Dimargaritaceae</taxon>
        <taxon>Dimargaris</taxon>
    </lineage>
</organism>
<dbReference type="STRING" id="215637.A0A4V1J5B3"/>
<comment type="subcellular location">
    <subcellularLocation>
        <location evidence="1 10">Endoplasmic reticulum membrane</location>
        <topology evidence="1 10">Multi-pass membrane protein</topology>
    </subcellularLocation>
</comment>
<evidence type="ECO:0000256" key="3">
    <source>
        <dbReference type="ARBA" id="ARBA00008715"/>
    </source>
</evidence>
<sequence>MSSTSKPAALGDSFASPTRRWFTYAATAFAHAPGFSTAAGLVTLGLAIYVRWAVALGSYSGRGVQPTYGDYEAQRHWMELTYHLPVDQWYFYSPTYWRLDYPPLSAYLSWLCGAIAHWIDPTWVALDTSRGIETPDSKVFMRATVLVCELIVYVPAVYLFLRAGKSASDTVQWVHRQTLWLLILLQPALILIDHGHFQYNSVMLGLVLWTVVAFQRQFYILGAISFCLALAFKQMALYFAPAVFAFLLGKCFQGPRGIQLFVKLGLTVALTTAICFGPFLGSWAQLSQVLQRIFPVDRGLYEDKVANFWCASNVVLKLRHVWKQEALVKLSAAVTLAALLPACYAVARRPTLPRFLYALAISALAFFLFAFQVHEKSILLPALPITLLMDRERTFAFFFVNVAVFSMYTLLQRDEIVLSHAVCTLFWNWLGGFPFNIPNVPLRRAIYAVFTTMLSIHLLDALVPPPARYPHIYIVANVLLSCGLFGLSFLYLNYRLLGSNLTSRSASTTNSRLKSLGRTTPRKKRA</sequence>
<dbReference type="EMBL" id="ML002365">
    <property type="protein sequence ID" value="RKP38459.1"/>
    <property type="molecule type" value="Genomic_DNA"/>
</dbReference>